<name>A0A9P4JU34_9PLEO</name>
<evidence type="ECO:0000256" key="3">
    <source>
        <dbReference type="ARBA" id="ARBA00035112"/>
    </source>
</evidence>
<organism evidence="5 6">
    <name type="scientific">Delitschia confertaspora ATCC 74209</name>
    <dbReference type="NCBI Taxonomy" id="1513339"/>
    <lineage>
        <taxon>Eukaryota</taxon>
        <taxon>Fungi</taxon>
        <taxon>Dikarya</taxon>
        <taxon>Ascomycota</taxon>
        <taxon>Pezizomycotina</taxon>
        <taxon>Dothideomycetes</taxon>
        <taxon>Pleosporomycetidae</taxon>
        <taxon>Pleosporales</taxon>
        <taxon>Delitschiaceae</taxon>
        <taxon>Delitschia</taxon>
    </lineage>
</organism>
<keyword evidence="6" id="KW-1185">Reference proteome</keyword>
<dbReference type="GO" id="GO:0016491">
    <property type="term" value="F:oxidoreductase activity"/>
    <property type="evidence" value="ECO:0007669"/>
    <property type="project" value="UniProtKB-KW"/>
</dbReference>
<evidence type="ECO:0000313" key="5">
    <source>
        <dbReference type="EMBL" id="KAF2205337.1"/>
    </source>
</evidence>
<reference evidence="5" key="1">
    <citation type="journal article" date="2020" name="Stud. Mycol.">
        <title>101 Dothideomycetes genomes: a test case for predicting lifestyles and emergence of pathogens.</title>
        <authorList>
            <person name="Haridas S."/>
            <person name="Albert R."/>
            <person name="Binder M."/>
            <person name="Bloem J."/>
            <person name="Labutti K."/>
            <person name="Salamov A."/>
            <person name="Andreopoulos B."/>
            <person name="Baker S."/>
            <person name="Barry K."/>
            <person name="Bills G."/>
            <person name="Bluhm B."/>
            <person name="Cannon C."/>
            <person name="Castanera R."/>
            <person name="Culley D."/>
            <person name="Daum C."/>
            <person name="Ezra D."/>
            <person name="Gonzalez J."/>
            <person name="Henrissat B."/>
            <person name="Kuo A."/>
            <person name="Liang C."/>
            <person name="Lipzen A."/>
            <person name="Lutzoni F."/>
            <person name="Magnuson J."/>
            <person name="Mondo S."/>
            <person name="Nolan M."/>
            <person name="Ohm R."/>
            <person name="Pangilinan J."/>
            <person name="Park H.-J."/>
            <person name="Ramirez L."/>
            <person name="Alfaro M."/>
            <person name="Sun H."/>
            <person name="Tritt A."/>
            <person name="Yoshinaga Y."/>
            <person name="Zwiers L.-H."/>
            <person name="Turgeon B."/>
            <person name="Goodwin S."/>
            <person name="Spatafora J."/>
            <person name="Crous P."/>
            <person name="Grigoriev I."/>
        </authorList>
    </citation>
    <scope>NUCLEOTIDE SEQUENCE</scope>
    <source>
        <strain evidence="5">ATCC 74209</strain>
    </source>
</reference>
<dbReference type="GO" id="GO:0043386">
    <property type="term" value="P:mycotoxin biosynthetic process"/>
    <property type="evidence" value="ECO:0007669"/>
    <property type="project" value="InterPro"/>
</dbReference>
<dbReference type="Pfam" id="PF11807">
    <property type="entry name" value="UstYa"/>
    <property type="match status" value="1"/>
</dbReference>
<dbReference type="EMBL" id="ML993858">
    <property type="protein sequence ID" value="KAF2205337.1"/>
    <property type="molecule type" value="Genomic_DNA"/>
</dbReference>
<dbReference type="PANTHER" id="PTHR33365">
    <property type="entry name" value="YALI0B05434P"/>
    <property type="match status" value="1"/>
</dbReference>
<feature type="region of interest" description="Disordered" evidence="4">
    <location>
        <begin position="77"/>
        <end position="102"/>
    </location>
</feature>
<comment type="pathway">
    <text evidence="1">Mycotoxin biosynthesis.</text>
</comment>
<feature type="compositionally biased region" description="Polar residues" evidence="4">
    <location>
        <begin position="77"/>
        <end position="87"/>
    </location>
</feature>
<dbReference type="OrthoDB" id="3687641at2759"/>
<evidence type="ECO:0000313" key="6">
    <source>
        <dbReference type="Proteomes" id="UP000799536"/>
    </source>
</evidence>
<dbReference type="PANTHER" id="PTHR33365:SF11">
    <property type="entry name" value="TAT PATHWAY SIGNAL SEQUENCE"/>
    <property type="match status" value="1"/>
</dbReference>
<protein>
    <submittedName>
        <fullName evidence="5">Uncharacterized protein</fullName>
    </submittedName>
</protein>
<comment type="similarity">
    <text evidence="3">Belongs to the ustYa family.</text>
</comment>
<accession>A0A9P4JU34</accession>
<proteinExistence type="inferred from homology"/>
<comment type="caution">
    <text evidence="5">The sequence shown here is derived from an EMBL/GenBank/DDBJ whole genome shotgun (WGS) entry which is preliminary data.</text>
</comment>
<dbReference type="InterPro" id="IPR021765">
    <property type="entry name" value="UstYa-like"/>
</dbReference>
<dbReference type="Proteomes" id="UP000799536">
    <property type="component" value="Unassembled WGS sequence"/>
</dbReference>
<evidence type="ECO:0000256" key="1">
    <source>
        <dbReference type="ARBA" id="ARBA00004685"/>
    </source>
</evidence>
<feature type="non-terminal residue" evidence="5">
    <location>
        <position position="1"/>
    </location>
</feature>
<keyword evidence="2" id="KW-0560">Oxidoreductase</keyword>
<sequence>VPLRTIKTTFTYNLTFSLPPTLETNAAWDALLPEGAGFISHPQLSPSPSAFSAFHQLHCLNLLRLGYYHHYNETNPSGSAAQISPKSRSTDDHDNSTEETAELQHHLRPAHQRHCFDYLRQSILCAADSNLEPVDFGLGGVTGWGSSRKCRDYSELVSWAEKWKSGATEGIS</sequence>
<dbReference type="AlphaFoldDB" id="A0A9P4JU34"/>
<gene>
    <name evidence="5" type="ORF">GQ43DRAFT_362708</name>
</gene>
<evidence type="ECO:0000256" key="4">
    <source>
        <dbReference type="SAM" id="MobiDB-lite"/>
    </source>
</evidence>
<evidence type="ECO:0000256" key="2">
    <source>
        <dbReference type="ARBA" id="ARBA00023002"/>
    </source>
</evidence>